<evidence type="ECO:0000256" key="3">
    <source>
        <dbReference type="PIRSR" id="PIRSR018153-1"/>
    </source>
</evidence>
<dbReference type="PIRSF" id="PIRSF018153">
    <property type="entry name" value="Glyco_trans_15"/>
    <property type="match status" value="1"/>
</dbReference>
<dbReference type="Gene3D" id="3.90.550.10">
    <property type="entry name" value="Spore Coat Polysaccharide Biosynthesis Protein SpsA, Chain A"/>
    <property type="match status" value="1"/>
</dbReference>
<reference evidence="4" key="1">
    <citation type="submission" date="2022-07" db="EMBL/GenBank/DDBJ databases">
        <title>Phylogenomic reconstructions and comparative analyses of Kickxellomycotina fungi.</title>
        <authorList>
            <person name="Reynolds N.K."/>
            <person name="Stajich J.E."/>
            <person name="Barry K."/>
            <person name="Grigoriev I.V."/>
            <person name="Crous P."/>
            <person name="Smith M.E."/>
        </authorList>
    </citation>
    <scope>NUCLEOTIDE SEQUENCE</scope>
    <source>
        <strain evidence="4">NBRC 105414</strain>
    </source>
</reference>
<dbReference type="GO" id="GO:0005794">
    <property type="term" value="C:Golgi apparatus"/>
    <property type="evidence" value="ECO:0007669"/>
    <property type="project" value="TreeGrafter"/>
</dbReference>
<evidence type="ECO:0000313" key="5">
    <source>
        <dbReference type="Proteomes" id="UP001140217"/>
    </source>
</evidence>
<accession>A0A9W8HCQ3</accession>
<dbReference type="SUPFAM" id="SSF53448">
    <property type="entry name" value="Nucleotide-diphospho-sugar transferases"/>
    <property type="match status" value="1"/>
</dbReference>
<evidence type="ECO:0000256" key="1">
    <source>
        <dbReference type="ARBA" id="ARBA00007677"/>
    </source>
</evidence>
<dbReference type="OrthoDB" id="439943at2759"/>
<dbReference type="PANTHER" id="PTHR31121">
    <property type="entry name" value="ALPHA-1,2 MANNOSYLTRANSFERASE KTR1"/>
    <property type="match status" value="1"/>
</dbReference>
<dbReference type="PANTHER" id="PTHR31121:SF6">
    <property type="entry name" value="ALPHA-1,2 MANNOSYLTRANSFERASE KTR1"/>
    <property type="match status" value="1"/>
</dbReference>
<protein>
    <submittedName>
        <fullName evidence="4">Uncharacterized protein</fullName>
    </submittedName>
</protein>
<dbReference type="AlphaFoldDB" id="A0A9W8HCQ3"/>
<gene>
    <name evidence="4" type="ORF">H4R18_004281</name>
</gene>
<dbReference type="InterPro" id="IPR029044">
    <property type="entry name" value="Nucleotide-diphossugar_trans"/>
</dbReference>
<dbReference type="GO" id="GO:0006487">
    <property type="term" value="P:protein N-linked glycosylation"/>
    <property type="evidence" value="ECO:0007669"/>
    <property type="project" value="TreeGrafter"/>
</dbReference>
<evidence type="ECO:0000313" key="4">
    <source>
        <dbReference type="EMBL" id="KAJ2778977.1"/>
    </source>
</evidence>
<dbReference type="GO" id="GO:0000032">
    <property type="term" value="P:cell wall mannoprotein biosynthetic process"/>
    <property type="evidence" value="ECO:0007669"/>
    <property type="project" value="TreeGrafter"/>
</dbReference>
<dbReference type="GO" id="GO:0016020">
    <property type="term" value="C:membrane"/>
    <property type="evidence" value="ECO:0007669"/>
    <property type="project" value="InterPro"/>
</dbReference>
<dbReference type="Pfam" id="PF01793">
    <property type="entry name" value="Glyco_transf_15"/>
    <property type="match status" value="1"/>
</dbReference>
<dbReference type="InterPro" id="IPR002685">
    <property type="entry name" value="Glyco_trans_15"/>
</dbReference>
<dbReference type="EMBL" id="JANBUL010000200">
    <property type="protein sequence ID" value="KAJ2778977.1"/>
    <property type="molecule type" value="Genomic_DNA"/>
</dbReference>
<comment type="similarity">
    <text evidence="1">Belongs to the glycosyltransferase 15 family.</text>
</comment>
<keyword evidence="2" id="KW-0808">Transferase</keyword>
<organism evidence="4 5">
    <name type="scientific">Coemansia javaensis</name>
    <dbReference type="NCBI Taxonomy" id="2761396"/>
    <lineage>
        <taxon>Eukaryota</taxon>
        <taxon>Fungi</taxon>
        <taxon>Fungi incertae sedis</taxon>
        <taxon>Zoopagomycota</taxon>
        <taxon>Kickxellomycotina</taxon>
        <taxon>Kickxellomycetes</taxon>
        <taxon>Kickxellales</taxon>
        <taxon>Kickxellaceae</taxon>
        <taxon>Coemansia</taxon>
    </lineage>
</organism>
<name>A0A9W8HCQ3_9FUNG</name>
<feature type="active site" description="Nucleophile" evidence="3">
    <location>
        <position position="283"/>
    </location>
</feature>
<sequence>MMASRRAVAVAKFVGVVAVLALLLHMGLLLFSTRYNTTGQSLFDMWGSSLASNPSYGGGGGGPRAEAADYAPGTPKPVRGALVALVRNNDLYGMRKAVRELEDRWNHKYNYPYIFLNDEPFTDKFKKGIQDLTRASVQFATLEPESWGYPDWIDREKAKTERETATYIKGHSESYRFMCRFQSGFVHKHPLLKDLDYYWRIEPDVHYFCDIDYDPFLYMKKNGLKYGWNIAPSEYEPTVRTLWNTTQEFMRRNPDMVAEHNMLDWVRDASGQYTRCHFWSNFEIVDLSLYRSPQYQAYFDHLDRAGGFFYERWGDAPVHSLAVAMFLRKSEVHYFDDIGYYHPAMAHCPDGSKERGKCVCDPKEGWANGFTCAKLWREIS</sequence>
<dbReference type="Proteomes" id="UP001140217">
    <property type="component" value="Unassembled WGS sequence"/>
</dbReference>
<comment type="caution">
    <text evidence="4">The sequence shown here is derived from an EMBL/GenBank/DDBJ whole genome shotgun (WGS) entry which is preliminary data.</text>
</comment>
<evidence type="ECO:0000256" key="2">
    <source>
        <dbReference type="ARBA" id="ARBA00022679"/>
    </source>
</evidence>
<proteinExistence type="inferred from homology"/>
<dbReference type="GO" id="GO:0000026">
    <property type="term" value="F:alpha-1,2-mannosyltransferase activity"/>
    <property type="evidence" value="ECO:0007669"/>
    <property type="project" value="TreeGrafter"/>
</dbReference>
<dbReference type="FunFam" id="3.90.550.10:FF:000051">
    <property type="entry name" value="Alpha-1,2-mannosyltransferase (Ktr4)"/>
    <property type="match status" value="1"/>
</dbReference>
<keyword evidence="5" id="KW-1185">Reference proteome</keyword>